<dbReference type="Proteomes" id="UP000549394">
    <property type="component" value="Unassembled WGS sequence"/>
</dbReference>
<evidence type="ECO:0000313" key="2">
    <source>
        <dbReference type="Proteomes" id="UP000549394"/>
    </source>
</evidence>
<keyword evidence="2" id="KW-1185">Reference proteome</keyword>
<accession>A0A7I8VCF2</accession>
<dbReference type="EMBL" id="CAJFCJ010000005">
    <property type="protein sequence ID" value="CAD5114030.1"/>
    <property type="molecule type" value="Genomic_DNA"/>
</dbReference>
<dbReference type="AlphaFoldDB" id="A0A7I8VCF2"/>
<reference evidence="1 2" key="1">
    <citation type="submission" date="2020-08" db="EMBL/GenBank/DDBJ databases">
        <authorList>
            <person name="Hejnol A."/>
        </authorList>
    </citation>
    <scope>NUCLEOTIDE SEQUENCE [LARGE SCALE GENOMIC DNA]</scope>
</reference>
<proteinExistence type="predicted"/>
<comment type="caution">
    <text evidence="1">The sequence shown here is derived from an EMBL/GenBank/DDBJ whole genome shotgun (WGS) entry which is preliminary data.</text>
</comment>
<organism evidence="1 2">
    <name type="scientific">Dimorphilus gyrociliatus</name>
    <dbReference type="NCBI Taxonomy" id="2664684"/>
    <lineage>
        <taxon>Eukaryota</taxon>
        <taxon>Metazoa</taxon>
        <taxon>Spiralia</taxon>
        <taxon>Lophotrochozoa</taxon>
        <taxon>Annelida</taxon>
        <taxon>Polychaeta</taxon>
        <taxon>Polychaeta incertae sedis</taxon>
        <taxon>Dinophilidae</taxon>
        <taxon>Dimorphilus</taxon>
    </lineage>
</organism>
<gene>
    <name evidence="1" type="ORF">DGYR_LOCUS2923</name>
</gene>
<evidence type="ECO:0000313" key="1">
    <source>
        <dbReference type="EMBL" id="CAD5114030.1"/>
    </source>
</evidence>
<sequence>MTNIVGLRSFAKESQESYSPEYTEQSPRDFLCREVSKYGLDILNTPICIAKLQHLNTTQEDFIQEFDQDAVVFRNEYKAKTNKLLNQSSSVFLICTIQTIGERNLLLIYVTIPRCQTSIQRLFDVRLLRSSDNITQVVQGSIHPIYKKVIGYTVLGNKHFKINHRLLYVDIKMKLEYNFYVDIINIPSLRLYDLNTHLEKKWDISEPKYFKGDKLFINTFADHINEAQKYNDEFLRNWKNENRSTLRVIEKVSEVYSRILDSNQLQYFIENIDNIRSKFPNKMFEMCYSVLEEDFSTLAELCDKNPRIPFGVRLMPLCNVEHLFSSQMIEGDRELLTFIKFKYGA</sequence>
<name>A0A7I8VCF2_9ANNE</name>
<protein>
    <submittedName>
        <fullName evidence="1">DgyrCDS3187</fullName>
    </submittedName>
</protein>